<dbReference type="Gene3D" id="1.20.1250.20">
    <property type="entry name" value="MFS general substrate transporter like domains"/>
    <property type="match status" value="1"/>
</dbReference>
<feature type="domain" description="Major facilitator superfamily (MFS) profile" evidence="11">
    <location>
        <begin position="25"/>
        <end position="456"/>
    </location>
</feature>
<feature type="transmembrane region" description="Helical" evidence="10">
    <location>
        <begin position="432"/>
        <end position="452"/>
    </location>
</feature>
<keyword evidence="7 10" id="KW-1133">Transmembrane helix</keyword>
<dbReference type="PROSITE" id="PS50850">
    <property type="entry name" value="MFS"/>
    <property type="match status" value="1"/>
</dbReference>
<feature type="transmembrane region" description="Helical" evidence="10">
    <location>
        <begin position="159"/>
        <end position="179"/>
    </location>
</feature>
<keyword evidence="13" id="KW-1185">Reference proteome</keyword>
<name>A0A7Z2ZTF8_9BURK</name>
<feature type="transmembrane region" description="Helical" evidence="10">
    <location>
        <begin position="269"/>
        <end position="291"/>
    </location>
</feature>
<dbReference type="KEGG" id="mfy:HH212_17145"/>
<dbReference type="PANTHER" id="PTHR48020">
    <property type="entry name" value="PROTON MYO-INOSITOL COTRANSPORTER"/>
    <property type="match status" value="1"/>
</dbReference>
<evidence type="ECO:0000259" key="11">
    <source>
        <dbReference type="PROSITE" id="PS50850"/>
    </source>
</evidence>
<feature type="transmembrane region" description="Helical" evidence="10">
    <location>
        <begin position="67"/>
        <end position="88"/>
    </location>
</feature>
<evidence type="ECO:0000313" key="13">
    <source>
        <dbReference type="Proteomes" id="UP000502415"/>
    </source>
</evidence>
<evidence type="ECO:0000256" key="6">
    <source>
        <dbReference type="ARBA" id="ARBA00022692"/>
    </source>
</evidence>
<evidence type="ECO:0000256" key="2">
    <source>
        <dbReference type="ARBA" id="ARBA00010992"/>
    </source>
</evidence>
<keyword evidence="5" id="KW-0762">Sugar transport</keyword>
<dbReference type="NCBIfam" id="TIGR00879">
    <property type="entry name" value="SP"/>
    <property type="match status" value="1"/>
</dbReference>
<dbReference type="GO" id="GO:0022857">
    <property type="term" value="F:transmembrane transporter activity"/>
    <property type="evidence" value="ECO:0007669"/>
    <property type="project" value="InterPro"/>
</dbReference>
<dbReference type="Proteomes" id="UP000502415">
    <property type="component" value="Chromosome"/>
</dbReference>
<dbReference type="AlphaFoldDB" id="A0A7Z2ZTF8"/>
<dbReference type="SUPFAM" id="SSF103473">
    <property type="entry name" value="MFS general substrate transporter"/>
    <property type="match status" value="1"/>
</dbReference>
<organism evidence="12 13">
    <name type="scientific">Massilia forsythiae</name>
    <dbReference type="NCBI Taxonomy" id="2728020"/>
    <lineage>
        <taxon>Bacteria</taxon>
        <taxon>Pseudomonadati</taxon>
        <taxon>Pseudomonadota</taxon>
        <taxon>Betaproteobacteria</taxon>
        <taxon>Burkholderiales</taxon>
        <taxon>Oxalobacteraceae</taxon>
        <taxon>Telluria group</taxon>
        <taxon>Massilia</taxon>
    </lineage>
</organism>
<keyword evidence="4" id="KW-1003">Cell membrane</keyword>
<dbReference type="EMBL" id="CP051685">
    <property type="protein sequence ID" value="QJE01541.1"/>
    <property type="molecule type" value="Genomic_DNA"/>
</dbReference>
<comment type="subcellular location">
    <subcellularLocation>
        <location evidence="1">Cell membrane</location>
        <topology evidence="1">Multi-pass membrane protein</topology>
    </subcellularLocation>
</comment>
<dbReference type="InterPro" id="IPR050814">
    <property type="entry name" value="Myo-inositol_Transporter"/>
</dbReference>
<gene>
    <name evidence="12" type="ORF">HH212_17145</name>
</gene>
<dbReference type="InterPro" id="IPR003663">
    <property type="entry name" value="Sugar/inositol_transpt"/>
</dbReference>
<evidence type="ECO:0000256" key="4">
    <source>
        <dbReference type="ARBA" id="ARBA00022475"/>
    </source>
</evidence>
<evidence type="ECO:0000256" key="1">
    <source>
        <dbReference type="ARBA" id="ARBA00004651"/>
    </source>
</evidence>
<dbReference type="InterPro" id="IPR036259">
    <property type="entry name" value="MFS_trans_sf"/>
</dbReference>
<protein>
    <submittedName>
        <fullName evidence="12">Sugar porter family MFS transporter</fullName>
    </submittedName>
</protein>
<dbReference type="InterPro" id="IPR020846">
    <property type="entry name" value="MFS_dom"/>
</dbReference>
<proteinExistence type="inferred from homology"/>
<dbReference type="FunFam" id="1.20.1250.20:FF:000218">
    <property type="entry name" value="facilitated trehalose transporter Tret1"/>
    <property type="match status" value="1"/>
</dbReference>
<evidence type="ECO:0000256" key="5">
    <source>
        <dbReference type="ARBA" id="ARBA00022597"/>
    </source>
</evidence>
<dbReference type="PROSITE" id="PS00217">
    <property type="entry name" value="SUGAR_TRANSPORT_2"/>
    <property type="match status" value="1"/>
</dbReference>
<feature type="transmembrane region" description="Helical" evidence="10">
    <location>
        <begin position="95"/>
        <end position="113"/>
    </location>
</feature>
<dbReference type="PANTHER" id="PTHR48020:SF12">
    <property type="entry name" value="PROTON MYO-INOSITOL COTRANSPORTER"/>
    <property type="match status" value="1"/>
</dbReference>
<feature type="transmembrane region" description="Helical" evidence="10">
    <location>
        <begin position="402"/>
        <end position="426"/>
    </location>
</feature>
<evidence type="ECO:0000256" key="3">
    <source>
        <dbReference type="ARBA" id="ARBA00022448"/>
    </source>
</evidence>
<feature type="transmembrane region" description="Helical" evidence="10">
    <location>
        <begin position="311"/>
        <end position="329"/>
    </location>
</feature>
<keyword evidence="6 10" id="KW-0812">Transmembrane</keyword>
<sequence length="489" mass="51545">MSSPSAPGAATTAPATREQRFVARVAIVATMGALAFGYDTGVISGALPFMSAPVAHHGLGLTPLTEGIVTSALVFGAAFGSLAAGTLADRFGRRVTLIGLSLVFLLGVLGTALAPSVTVMAVMRFVLGLAVGGASATVPVFIAEMAGPSRRARLVSQNELMIVGGQLAAYVLNALLAHYSTSPHVWRTMLAIAALPAVLLGIGMLFVPASPRWLASRKRLPEARAVLRKIRSSERQVEAEMAEMTRLNAAEHHQAGWAAVFATPWIRKLLWIGIGLGFMAQFTGVNAFMYFTPIILQSTGLGTGAALTATIGNGVVALLATFIGIWLIGRHGRRPMLLAGLCCVILSQALLGATLLWMPDGVLKSYVALACILFFLLFMQMLIAPVYWLLMSELFPLRLRGVLTGTAVACQWLFNGVVALLFPLALAQFGSATFFVFAAVNVASLAFVAACVPETRGKSLEQLESYLERTLGGSAVHAGPERRALARGA</sequence>
<feature type="transmembrane region" description="Helical" evidence="10">
    <location>
        <begin position="21"/>
        <end position="47"/>
    </location>
</feature>
<evidence type="ECO:0000313" key="12">
    <source>
        <dbReference type="EMBL" id="QJE01541.1"/>
    </source>
</evidence>
<comment type="similarity">
    <text evidence="2 9">Belongs to the major facilitator superfamily. Sugar transporter (TC 2.A.1.1) family.</text>
</comment>
<keyword evidence="8 10" id="KW-0472">Membrane</keyword>
<dbReference type="InterPro" id="IPR005829">
    <property type="entry name" value="Sugar_transporter_CS"/>
</dbReference>
<dbReference type="PROSITE" id="PS00216">
    <property type="entry name" value="SUGAR_TRANSPORT_1"/>
    <property type="match status" value="1"/>
</dbReference>
<feature type="transmembrane region" description="Helical" evidence="10">
    <location>
        <begin position="125"/>
        <end position="147"/>
    </location>
</feature>
<dbReference type="RefSeq" id="WP_170203571.1">
    <property type="nucleotide sequence ID" value="NZ_CP051685.1"/>
</dbReference>
<evidence type="ECO:0000256" key="8">
    <source>
        <dbReference type="ARBA" id="ARBA00023136"/>
    </source>
</evidence>
<keyword evidence="3 9" id="KW-0813">Transport</keyword>
<evidence type="ECO:0000256" key="7">
    <source>
        <dbReference type="ARBA" id="ARBA00022989"/>
    </source>
</evidence>
<dbReference type="GO" id="GO:0005886">
    <property type="term" value="C:plasma membrane"/>
    <property type="evidence" value="ECO:0007669"/>
    <property type="project" value="UniProtKB-SubCell"/>
</dbReference>
<evidence type="ECO:0000256" key="10">
    <source>
        <dbReference type="SAM" id="Phobius"/>
    </source>
</evidence>
<accession>A0A7Z2ZTF8</accession>
<evidence type="ECO:0000256" key="9">
    <source>
        <dbReference type="RuleBase" id="RU003346"/>
    </source>
</evidence>
<feature type="transmembrane region" description="Helical" evidence="10">
    <location>
        <begin position="185"/>
        <end position="209"/>
    </location>
</feature>
<reference evidence="12 13" key="1">
    <citation type="submission" date="2020-04" db="EMBL/GenBank/DDBJ databases">
        <title>Genome sequencing of novel species.</title>
        <authorList>
            <person name="Heo J."/>
            <person name="Kim S.-J."/>
            <person name="Kim J.-S."/>
            <person name="Hong S.-B."/>
            <person name="Kwon S.-W."/>
        </authorList>
    </citation>
    <scope>NUCLEOTIDE SEQUENCE [LARGE SCALE GENOMIC DNA]</scope>
    <source>
        <strain evidence="12 13">GN2-R2</strain>
    </source>
</reference>
<dbReference type="Pfam" id="PF00083">
    <property type="entry name" value="Sugar_tr"/>
    <property type="match status" value="1"/>
</dbReference>
<dbReference type="PRINTS" id="PR00171">
    <property type="entry name" value="SUGRTRNSPORT"/>
</dbReference>
<dbReference type="InterPro" id="IPR005828">
    <property type="entry name" value="MFS_sugar_transport-like"/>
</dbReference>
<feature type="transmembrane region" description="Helical" evidence="10">
    <location>
        <begin position="336"/>
        <end position="359"/>
    </location>
</feature>
<feature type="transmembrane region" description="Helical" evidence="10">
    <location>
        <begin position="365"/>
        <end position="390"/>
    </location>
</feature>